<organism evidence="1">
    <name type="scientific">bioreactor metagenome</name>
    <dbReference type="NCBI Taxonomy" id="1076179"/>
    <lineage>
        <taxon>unclassified sequences</taxon>
        <taxon>metagenomes</taxon>
        <taxon>ecological metagenomes</taxon>
    </lineage>
</organism>
<proteinExistence type="predicted"/>
<dbReference type="PROSITE" id="PS51257">
    <property type="entry name" value="PROKAR_LIPOPROTEIN"/>
    <property type="match status" value="1"/>
</dbReference>
<comment type="caution">
    <text evidence="1">The sequence shown here is derived from an EMBL/GenBank/DDBJ whole genome shotgun (WGS) entry which is preliminary data.</text>
</comment>
<gene>
    <name evidence="1" type="ORF">SDC9_59733</name>
</gene>
<dbReference type="AlphaFoldDB" id="A0A644XAX1"/>
<dbReference type="EMBL" id="VSSQ01002111">
    <property type="protein sequence ID" value="MPM13376.1"/>
    <property type="molecule type" value="Genomic_DNA"/>
</dbReference>
<evidence type="ECO:0000313" key="1">
    <source>
        <dbReference type="EMBL" id="MPM13376.1"/>
    </source>
</evidence>
<sequence>MKKHSLMIFVLPLLMLASCSPDNNMASRMDGEWKITGADVFYFDSASNDFIVDTTYVNPGTVTLVDEGRNKKRSSYDVYCNPGTISLPNGTGSGDYYWSVDVGGSNNDVVRIEFMIDDYPWYYYFSYSVVFDGRKKMIWTSFDNTTAGMDNGNHKKEVWYLEKQ</sequence>
<protein>
    <submittedName>
        <fullName evidence="1">Uncharacterized protein</fullName>
    </submittedName>
</protein>
<accession>A0A644XAX1</accession>
<reference evidence="1" key="1">
    <citation type="submission" date="2019-08" db="EMBL/GenBank/DDBJ databases">
        <authorList>
            <person name="Kucharzyk K."/>
            <person name="Murdoch R.W."/>
            <person name="Higgins S."/>
            <person name="Loffler F."/>
        </authorList>
    </citation>
    <scope>NUCLEOTIDE SEQUENCE</scope>
</reference>
<name>A0A644XAX1_9ZZZZ</name>